<dbReference type="Proteomes" id="UP000823858">
    <property type="component" value="Unassembled WGS sequence"/>
</dbReference>
<evidence type="ECO:0000256" key="1">
    <source>
        <dbReference type="ARBA" id="ARBA00022722"/>
    </source>
</evidence>
<keyword evidence="1" id="KW-0540">Nuclease</keyword>
<organism evidence="3 4">
    <name type="scientific">Candidatus Corynebacterium faecigallinarum</name>
    <dbReference type="NCBI Taxonomy" id="2838528"/>
    <lineage>
        <taxon>Bacteria</taxon>
        <taxon>Bacillati</taxon>
        <taxon>Actinomycetota</taxon>
        <taxon>Actinomycetes</taxon>
        <taxon>Mycobacteriales</taxon>
        <taxon>Corynebacteriaceae</taxon>
        <taxon>Corynebacterium</taxon>
    </lineage>
</organism>
<dbReference type="GO" id="GO:0004521">
    <property type="term" value="F:RNA endonuclease activity"/>
    <property type="evidence" value="ECO:0007669"/>
    <property type="project" value="InterPro"/>
</dbReference>
<dbReference type="Pfam" id="PF00545">
    <property type="entry name" value="Ribonuclease"/>
    <property type="match status" value="1"/>
</dbReference>
<reference evidence="3" key="2">
    <citation type="submission" date="2021-04" db="EMBL/GenBank/DDBJ databases">
        <authorList>
            <person name="Gilroy R."/>
        </authorList>
    </citation>
    <scope>NUCLEOTIDE SEQUENCE</scope>
    <source>
        <strain evidence="3">ChiHjej13B12-4958</strain>
    </source>
</reference>
<dbReference type="InterPro" id="IPR000026">
    <property type="entry name" value="N1-like"/>
</dbReference>
<reference evidence="3" key="1">
    <citation type="journal article" date="2021" name="PeerJ">
        <title>Extensive microbial diversity within the chicken gut microbiome revealed by metagenomics and culture.</title>
        <authorList>
            <person name="Gilroy R."/>
            <person name="Ravi A."/>
            <person name="Getino M."/>
            <person name="Pursley I."/>
            <person name="Horton D.L."/>
            <person name="Alikhan N.F."/>
            <person name="Baker D."/>
            <person name="Gharbi K."/>
            <person name="Hall N."/>
            <person name="Watson M."/>
            <person name="Adriaenssens E.M."/>
            <person name="Foster-Nyarko E."/>
            <person name="Jarju S."/>
            <person name="Secka A."/>
            <person name="Antonio M."/>
            <person name="Oren A."/>
            <person name="Chaudhuri R.R."/>
            <person name="La Ragione R."/>
            <person name="Hildebrand F."/>
            <person name="Pallen M.J."/>
        </authorList>
    </citation>
    <scope>NUCLEOTIDE SEQUENCE</scope>
    <source>
        <strain evidence="3">ChiHjej13B12-4958</strain>
    </source>
</reference>
<gene>
    <name evidence="3" type="ORF">H9751_11650</name>
</gene>
<dbReference type="GO" id="GO:0003723">
    <property type="term" value="F:RNA binding"/>
    <property type="evidence" value="ECO:0007669"/>
    <property type="project" value="InterPro"/>
</dbReference>
<sequence>MSCTRILPGRACWPTPIRFCATLVSVNRSAGTNSSGSGNGKDPKKIVGGIAGVAVALVAGYFGLDAATSDDPAQAVDSASGDSCAVDTLPSEADGVIDTILDGGDFDHPDHDGKHFGNYEGVLPQESNDFYREYTVETPGLDHRGARRIVVGGGTHTDPDIWYYTSDHYDSFCEIPDAED</sequence>
<evidence type="ECO:0000313" key="3">
    <source>
        <dbReference type="EMBL" id="HJC86167.1"/>
    </source>
</evidence>
<dbReference type="EMBL" id="DWVP01000024">
    <property type="protein sequence ID" value="HJC86167.1"/>
    <property type="molecule type" value="Genomic_DNA"/>
</dbReference>
<dbReference type="SUPFAM" id="SSF53933">
    <property type="entry name" value="Microbial ribonucleases"/>
    <property type="match status" value="1"/>
</dbReference>
<comment type="caution">
    <text evidence="3">The sequence shown here is derived from an EMBL/GenBank/DDBJ whole genome shotgun (WGS) entry which is preliminary data.</text>
</comment>
<evidence type="ECO:0000256" key="2">
    <source>
        <dbReference type="ARBA" id="ARBA00022801"/>
    </source>
</evidence>
<dbReference type="InterPro" id="IPR016191">
    <property type="entry name" value="Ribonuclease/ribotoxin"/>
</dbReference>
<dbReference type="GO" id="GO:0016787">
    <property type="term" value="F:hydrolase activity"/>
    <property type="evidence" value="ECO:0007669"/>
    <property type="project" value="UniProtKB-KW"/>
</dbReference>
<proteinExistence type="predicted"/>
<accession>A0A9D2QHJ1</accession>
<evidence type="ECO:0000313" key="4">
    <source>
        <dbReference type="Proteomes" id="UP000823858"/>
    </source>
</evidence>
<protein>
    <submittedName>
        <fullName evidence="3">Ribonuclease</fullName>
    </submittedName>
</protein>
<name>A0A9D2QHJ1_9CORY</name>
<keyword evidence="2" id="KW-0378">Hydrolase</keyword>
<dbReference type="Gene3D" id="3.10.450.30">
    <property type="entry name" value="Microbial ribonucleases"/>
    <property type="match status" value="1"/>
</dbReference>
<dbReference type="AlphaFoldDB" id="A0A9D2QHJ1"/>